<dbReference type="EC" id="1.8.4.11" evidence="2"/>
<dbReference type="EMBL" id="JBGBPQ010000018">
    <property type="protein sequence ID" value="KAL1507334.1"/>
    <property type="molecule type" value="Genomic_DNA"/>
</dbReference>
<dbReference type="PANTHER" id="PTHR43774">
    <property type="entry name" value="PEPTIDE METHIONINE SULFOXIDE REDUCTASE"/>
    <property type="match status" value="1"/>
</dbReference>
<reference evidence="7 8" key="1">
    <citation type="journal article" date="2024" name="Science">
        <title>Giant polyketide synthase enzymes in the biosynthesis of giant marine polyether toxins.</title>
        <authorList>
            <person name="Fallon T.R."/>
            <person name="Shende V.V."/>
            <person name="Wierzbicki I.H."/>
            <person name="Pendleton A.L."/>
            <person name="Watervoot N.F."/>
            <person name="Auber R.P."/>
            <person name="Gonzalez D.J."/>
            <person name="Wisecaver J.H."/>
            <person name="Moore B.S."/>
        </authorList>
    </citation>
    <scope>NUCLEOTIDE SEQUENCE [LARGE SCALE GENOMIC DNA]</scope>
    <source>
        <strain evidence="7 8">12B1</strain>
    </source>
</reference>
<name>A0AB34IW52_PRYPA</name>
<feature type="region of interest" description="Disordered" evidence="5">
    <location>
        <begin position="1"/>
        <end position="29"/>
    </location>
</feature>
<sequence length="239" mass="27292">MGGRWLQPPAAERPIGERTSRRQAGVTGQHDERAELLLRIEELEEAALAYYEREMSEREGKEELERLYVELQARRKSERKRADELALEKKKLEIVIAELIEKKAEFDRLPGVVSSSVGYTGGKSDNPTYNSVCRGDGHTEAVRVEFDPEQMSYEELISRVLRQGRGGAGKAQYKSAVWAQDEKQKEKTHLLQLQGLACAVSSLPIRMLFPQSNVPVLPAAKWHDAEDYHQKYIEKQGRW</sequence>
<evidence type="ECO:0000259" key="6">
    <source>
        <dbReference type="Pfam" id="PF01625"/>
    </source>
</evidence>
<keyword evidence="3" id="KW-0560">Oxidoreductase</keyword>
<evidence type="ECO:0000313" key="7">
    <source>
        <dbReference type="EMBL" id="KAL1507334.1"/>
    </source>
</evidence>
<evidence type="ECO:0000256" key="2">
    <source>
        <dbReference type="ARBA" id="ARBA00012502"/>
    </source>
</evidence>
<dbReference type="AlphaFoldDB" id="A0AB34IW52"/>
<dbReference type="Pfam" id="PF01625">
    <property type="entry name" value="PMSR"/>
    <property type="match status" value="1"/>
</dbReference>
<evidence type="ECO:0000256" key="5">
    <source>
        <dbReference type="SAM" id="MobiDB-lite"/>
    </source>
</evidence>
<keyword evidence="8" id="KW-1185">Reference proteome</keyword>
<evidence type="ECO:0000256" key="3">
    <source>
        <dbReference type="ARBA" id="ARBA00023002"/>
    </source>
</evidence>
<dbReference type="InterPro" id="IPR036509">
    <property type="entry name" value="Met_Sox_Rdtase_MsrA_sf"/>
</dbReference>
<accession>A0AB34IW52</accession>
<organism evidence="7 8">
    <name type="scientific">Prymnesium parvum</name>
    <name type="common">Toxic golden alga</name>
    <dbReference type="NCBI Taxonomy" id="97485"/>
    <lineage>
        <taxon>Eukaryota</taxon>
        <taxon>Haptista</taxon>
        <taxon>Haptophyta</taxon>
        <taxon>Prymnesiophyceae</taxon>
        <taxon>Prymnesiales</taxon>
        <taxon>Prymnesiaceae</taxon>
        <taxon>Prymnesium</taxon>
    </lineage>
</organism>
<feature type="domain" description="Peptide methionine sulphoxide reductase MsrA" evidence="6">
    <location>
        <begin position="104"/>
        <end position="236"/>
    </location>
</feature>
<evidence type="ECO:0000256" key="1">
    <source>
        <dbReference type="ARBA" id="ARBA00005591"/>
    </source>
</evidence>
<dbReference type="InterPro" id="IPR002569">
    <property type="entry name" value="Met_Sox_Rdtase_MsrA_dom"/>
</dbReference>
<comment type="similarity">
    <text evidence="1">Belongs to the MsrA Met sulfoxide reductase family.</text>
</comment>
<evidence type="ECO:0000313" key="8">
    <source>
        <dbReference type="Proteomes" id="UP001515480"/>
    </source>
</evidence>
<dbReference type="PANTHER" id="PTHR43774:SF1">
    <property type="entry name" value="PEPTIDE METHIONINE SULFOXIDE REDUCTASE MSRA 2"/>
    <property type="match status" value="1"/>
</dbReference>
<evidence type="ECO:0000256" key="4">
    <source>
        <dbReference type="ARBA" id="ARBA00030643"/>
    </source>
</evidence>
<dbReference type="Proteomes" id="UP001515480">
    <property type="component" value="Unassembled WGS sequence"/>
</dbReference>
<protein>
    <recommendedName>
        <fullName evidence="2">peptide-methionine (S)-S-oxide reductase</fullName>
        <ecNumber evidence="2">1.8.4.11</ecNumber>
    </recommendedName>
    <alternativeName>
        <fullName evidence="4">Peptide-methionine (S)-S-oxide reductase</fullName>
    </alternativeName>
</protein>
<dbReference type="Gene3D" id="3.30.1060.10">
    <property type="entry name" value="Peptide methionine sulphoxide reductase MsrA"/>
    <property type="match status" value="1"/>
</dbReference>
<proteinExistence type="inferred from homology"/>
<dbReference type="GO" id="GO:0008113">
    <property type="term" value="F:peptide-methionine (S)-S-oxide reductase activity"/>
    <property type="evidence" value="ECO:0007669"/>
    <property type="project" value="UniProtKB-EC"/>
</dbReference>
<gene>
    <name evidence="7" type="ORF">AB1Y20_008180</name>
</gene>
<dbReference type="SUPFAM" id="SSF55068">
    <property type="entry name" value="Peptide methionine sulfoxide reductase"/>
    <property type="match status" value="1"/>
</dbReference>
<comment type="caution">
    <text evidence="7">The sequence shown here is derived from an EMBL/GenBank/DDBJ whole genome shotgun (WGS) entry which is preliminary data.</text>
</comment>